<dbReference type="EMBL" id="CACVAY010000013">
    <property type="protein sequence ID" value="CAA6802860.1"/>
    <property type="molecule type" value="Genomic_DNA"/>
</dbReference>
<dbReference type="PANTHER" id="PTHR34408:SF1">
    <property type="entry name" value="GLYCOSYL HYDROLASE FAMILY 19 DOMAIN-CONTAINING PROTEIN HI_1415"/>
    <property type="match status" value="1"/>
</dbReference>
<accession>A0A6S6S093</accession>
<feature type="domain" description="SH3b" evidence="1">
    <location>
        <begin position="31"/>
        <end position="99"/>
    </location>
</feature>
<dbReference type="CDD" id="cd00118">
    <property type="entry name" value="LysM"/>
    <property type="match status" value="1"/>
</dbReference>
<feature type="domain" description="LysM" evidence="2">
    <location>
        <begin position="203"/>
        <end position="247"/>
    </location>
</feature>
<dbReference type="SUPFAM" id="SSF54106">
    <property type="entry name" value="LysM domain"/>
    <property type="match status" value="1"/>
</dbReference>
<dbReference type="Gene3D" id="2.30.30.40">
    <property type="entry name" value="SH3 Domains"/>
    <property type="match status" value="2"/>
</dbReference>
<dbReference type="Pfam" id="PF08239">
    <property type="entry name" value="SH3_3"/>
    <property type="match status" value="2"/>
</dbReference>
<organism evidence="3">
    <name type="scientific">uncultured Thiotrichaceae bacterium</name>
    <dbReference type="NCBI Taxonomy" id="298394"/>
    <lineage>
        <taxon>Bacteria</taxon>
        <taxon>Pseudomonadati</taxon>
        <taxon>Pseudomonadota</taxon>
        <taxon>Gammaproteobacteria</taxon>
        <taxon>Thiotrichales</taxon>
        <taxon>Thiotrichaceae</taxon>
        <taxon>environmental samples</taxon>
    </lineage>
</organism>
<dbReference type="InterPro" id="IPR036779">
    <property type="entry name" value="LysM_dom_sf"/>
</dbReference>
<reference evidence="3" key="1">
    <citation type="submission" date="2020-01" db="EMBL/GenBank/DDBJ databases">
        <authorList>
            <person name="Meier V. D."/>
            <person name="Meier V D."/>
        </authorList>
    </citation>
    <scope>NUCLEOTIDE SEQUENCE</scope>
    <source>
        <strain evidence="3">HLG_WM_MAG_07</strain>
    </source>
</reference>
<evidence type="ECO:0000259" key="2">
    <source>
        <dbReference type="PROSITE" id="PS51782"/>
    </source>
</evidence>
<dbReference type="SMART" id="SM00257">
    <property type="entry name" value="LysM"/>
    <property type="match status" value="1"/>
</dbReference>
<dbReference type="InterPro" id="IPR003646">
    <property type="entry name" value="SH3-like_bac-type"/>
</dbReference>
<dbReference type="InterPro" id="IPR018392">
    <property type="entry name" value="LysM"/>
</dbReference>
<proteinExistence type="predicted"/>
<gene>
    <name evidence="3" type="ORF">HELGO_WM10956</name>
</gene>
<evidence type="ECO:0008006" key="4">
    <source>
        <dbReference type="Google" id="ProtNLM"/>
    </source>
</evidence>
<dbReference type="PANTHER" id="PTHR34408">
    <property type="entry name" value="FAMILY PROTEIN, PUTATIVE-RELATED"/>
    <property type="match status" value="1"/>
</dbReference>
<name>A0A6S6S093_9GAMM</name>
<dbReference type="Gene3D" id="3.10.350.10">
    <property type="entry name" value="LysM domain"/>
    <property type="match status" value="1"/>
</dbReference>
<dbReference type="Pfam" id="PF01476">
    <property type="entry name" value="LysM"/>
    <property type="match status" value="1"/>
</dbReference>
<protein>
    <recommendedName>
        <fullName evidence="4">LysM domain-containing protein</fullName>
    </recommendedName>
</protein>
<feature type="domain" description="SH3b" evidence="1">
    <location>
        <begin position="104"/>
        <end position="173"/>
    </location>
</feature>
<dbReference type="AlphaFoldDB" id="A0A6S6S093"/>
<dbReference type="SMART" id="SM00287">
    <property type="entry name" value="SH3b"/>
    <property type="match status" value="2"/>
</dbReference>
<dbReference type="PROSITE" id="PS51782">
    <property type="entry name" value="LYSM"/>
    <property type="match status" value="1"/>
</dbReference>
<evidence type="ECO:0000259" key="1">
    <source>
        <dbReference type="PROSITE" id="PS51781"/>
    </source>
</evidence>
<evidence type="ECO:0000313" key="3">
    <source>
        <dbReference type="EMBL" id="CAA6802860.1"/>
    </source>
</evidence>
<sequence length="249" mass="26820">MYTIKMFTTASLSVVVGLLFSMPVQSIGLVEGVKVKNISGSLNVREGPGTHYPVLRRLDGGTSGVEVLGEKRQGRNTWARIKWDDKVGWVSKSYLESFMEFDKGAKYKVDVNGTSLNVRYGPGTSYRQLRTLEDGVGGIKITRLAKKGESYWARISSGGKIGWVSSQYLVADDGNGAAVSTGAEEKGRNNGSLDIGSAGTVAGTYTVVAGDTLYAIMRKTKKHWSAVARLNNIQAPYALSVGTVLKLPM</sequence>
<dbReference type="InterPro" id="IPR052354">
    <property type="entry name" value="Cell_Wall_Dynamics_Protein"/>
</dbReference>
<dbReference type="PROSITE" id="PS51781">
    <property type="entry name" value="SH3B"/>
    <property type="match status" value="2"/>
</dbReference>